<evidence type="ECO:0000256" key="7">
    <source>
        <dbReference type="SAM" id="MobiDB-lite"/>
    </source>
</evidence>
<proteinExistence type="inferred from homology"/>
<dbReference type="InterPro" id="IPR006655">
    <property type="entry name" value="Mopterin_OxRdtase_prok_CS"/>
</dbReference>
<reference evidence="11 12" key="1">
    <citation type="submission" date="2019-03" db="EMBL/GenBank/DDBJ databases">
        <title>Sequencing the genomes of 1000 actinobacteria strains.</title>
        <authorList>
            <person name="Klenk H.-P."/>
        </authorList>
    </citation>
    <scope>NUCLEOTIDE SEQUENCE [LARGE SCALE GENOMIC DNA]</scope>
    <source>
        <strain evidence="11 12">DSM 44969</strain>
    </source>
</reference>
<gene>
    <name evidence="11" type="ORF">EV378_5792</name>
</gene>
<feature type="domain" description="Molybdopterin oxidoreductase" evidence="8">
    <location>
        <begin position="48"/>
        <end position="498"/>
    </location>
</feature>
<dbReference type="EMBL" id="SMFZ01000002">
    <property type="protein sequence ID" value="TCK21801.1"/>
    <property type="molecule type" value="Genomic_DNA"/>
</dbReference>
<evidence type="ECO:0000259" key="10">
    <source>
        <dbReference type="Pfam" id="PF18364"/>
    </source>
</evidence>
<dbReference type="SUPFAM" id="SSF50692">
    <property type="entry name" value="ADC-like"/>
    <property type="match status" value="1"/>
</dbReference>
<protein>
    <submittedName>
        <fullName evidence="11">Biotin/methionine sulfoxide reductase</fullName>
    </submittedName>
</protein>
<dbReference type="PANTHER" id="PTHR43742:SF10">
    <property type="entry name" value="TRIMETHYLAMINE-N-OXIDE REDUCTASE 2"/>
    <property type="match status" value="1"/>
</dbReference>
<dbReference type="GO" id="GO:0009061">
    <property type="term" value="P:anaerobic respiration"/>
    <property type="evidence" value="ECO:0007669"/>
    <property type="project" value="TreeGrafter"/>
</dbReference>
<dbReference type="GO" id="GO:0016491">
    <property type="term" value="F:oxidoreductase activity"/>
    <property type="evidence" value="ECO:0007669"/>
    <property type="project" value="UniProtKB-KW"/>
</dbReference>
<dbReference type="GO" id="GO:0009055">
    <property type="term" value="F:electron transfer activity"/>
    <property type="evidence" value="ECO:0007669"/>
    <property type="project" value="TreeGrafter"/>
</dbReference>
<evidence type="ECO:0000256" key="5">
    <source>
        <dbReference type="ARBA" id="ARBA00022764"/>
    </source>
</evidence>
<evidence type="ECO:0000256" key="3">
    <source>
        <dbReference type="ARBA" id="ARBA00022505"/>
    </source>
</evidence>
<keyword evidence="3" id="KW-0500">Molybdenum</keyword>
<dbReference type="PANTHER" id="PTHR43742">
    <property type="entry name" value="TRIMETHYLAMINE-N-OXIDE REDUCTASE"/>
    <property type="match status" value="1"/>
</dbReference>
<dbReference type="Pfam" id="PF18364">
    <property type="entry name" value="Molybdopterin_N"/>
    <property type="match status" value="1"/>
</dbReference>
<dbReference type="PROSITE" id="PS00932">
    <property type="entry name" value="MOLYBDOPTERIN_PROK_3"/>
    <property type="match status" value="1"/>
</dbReference>
<dbReference type="InterPro" id="IPR006656">
    <property type="entry name" value="Mopterin_OxRdtase"/>
</dbReference>
<dbReference type="OrthoDB" id="7376058at2"/>
<evidence type="ECO:0000259" key="9">
    <source>
        <dbReference type="Pfam" id="PF01568"/>
    </source>
</evidence>
<dbReference type="PROSITE" id="PS00490">
    <property type="entry name" value="MOLYBDOPTERIN_PROK_2"/>
    <property type="match status" value="1"/>
</dbReference>
<dbReference type="Gene3D" id="3.40.50.740">
    <property type="match status" value="1"/>
</dbReference>
<feature type="domain" description="Molybdopterin oxidoreductase N-terminal" evidence="10">
    <location>
        <begin position="4"/>
        <end position="44"/>
    </location>
</feature>
<dbReference type="InterPro" id="IPR006657">
    <property type="entry name" value="MoPterin_dinucl-bd_dom"/>
</dbReference>
<dbReference type="Proteomes" id="UP000295560">
    <property type="component" value="Unassembled WGS sequence"/>
</dbReference>
<keyword evidence="6" id="KW-0560">Oxidoreductase</keyword>
<comment type="caution">
    <text evidence="11">The sequence shown here is derived from an EMBL/GenBank/DDBJ whole genome shotgun (WGS) entry which is preliminary data.</text>
</comment>
<dbReference type="InterPro" id="IPR041954">
    <property type="entry name" value="CT_DMSOR/BSOR/TMAOR"/>
</dbReference>
<dbReference type="GO" id="GO:0030151">
    <property type="term" value="F:molybdenum ion binding"/>
    <property type="evidence" value="ECO:0007669"/>
    <property type="project" value="TreeGrafter"/>
</dbReference>
<keyword evidence="12" id="KW-1185">Reference proteome</keyword>
<dbReference type="Gene3D" id="3.40.228.10">
    <property type="entry name" value="Dimethylsulfoxide Reductase, domain 2"/>
    <property type="match status" value="1"/>
</dbReference>
<sequence>MTIHSSHWGAFRPRVEDGRLAEAVPFELDGDPSPMLRSVPEAVHAANRVTRPAVRASWLDGSGGRRGADPFVEVGWDTALDVVADALRRTYERHGPSSVFGGSYGWSSAGRLHHAKTQVGHFLACLGGFTGHAGNYSYGAADHLLPYVVGDASSVTGQVTTWAEIAEHTDTVLMLGGVPAKNFQIESGGTGDHTSRLGLDAALDAGTRLVNVNPVRFDAPERAEWFPIRPGSDAALLLALVHELDRTGRLDEDFLRRCTVGHERFLAYVRGADGGRARTARWAATITGVPAERIEDLARRIANGRTLVTATWALQRAESGEQPYWAVIALAACLGQIGLPGGGFGFGYGSIAGTGNTYRPFGTPAFQARKNPCSARVPVTRLTDMLSDPGGTYEFDGAAHRYPDIRVVYWAGGNPFHHHHDLNRLVEAWQRPETVVVHEPWWTATARMADVVLPATSSLERDDIAAASKEPYVVAMKRTVDPPGEARTDRQIFAALARRLGVEQEHSGGLDDAGALRAMYETARTSSIEHGHPLPEFDEFWERGHHRYELPAPPPPFAAFRADPDAAPLATPSGRIELYSETVAAYGYDECPGHPAWVPGSEWSGTAGTRHPIHLLSPQPSSRLHSQLDMAGVSRESKIDGREPVVLNASDARARGIAEGDAVRLFNDRGETYAGAVLSDDVLAGVALLATGAWYTPADPAATGSAELHGNPNVLSQDRPTSRLTQGSTAQSVLVQVERAERAPFRDPYALPAFVTRR</sequence>
<dbReference type="SUPFAM" id="SSF53706">
    <property type="entry name" value="Formate dehydrogenase/DMSO reductase, domains 1-3"/>
    <property type="match status" value="1"/>
</dbReference>
<evidence type="ECO:0000256" key="6">
    <source>
        <dbReference type="ARBA" id="ARBA00023002"/>
    </source>
</evidence>
<dbReference type="Gene3D" id="3.90.55.10">
    <property type="entry name" value="Dimethylsulfoxide Reductase, domain 3"/>
    <property type="match status" value="1"/>
</dbReference>
<dbReference type="InterPro" id="IPR009010">
    <property type="entry name" value="Asp_de-COase-like_dom_sf"/>
</dbReference>
<feature type="domain" description="Molybdopterin dinucleotide-binding" evidence="9">
    <location>
        <begin position="614"/>
        <end position="733"/>
    </location>
</feature>
<evidence type="ECO:0000256" key="1">
    <source>
        <dbReference type="ARBA" id="ARBA00001942"/>
    </source>
</evidence>
<dbReference type="GO" id="GO:0043546">
    <property type="term" value="F:molybdopterin cofactor binding"/>
    <property type="evidence" value="ECO:0007669"/>
    <property type="project" value="InterPro"/>
</dbReference>
<evidence type="ECO:0000256" key="4">
    <source>
        <dbReference type="ARBA" id="ARBA00022723"/>
    </source>
</evidence>
<dbReference type="InterPro" id="IPR041460">
    <property type="entry name" value="Molybdopterin_N"/>
</dbReference>
<dbReference type="CDD" id="cd02793">
    <property type="entry name" value="MopB_CT_DMSOR-BSOR-TMAOR"/>
    <property type="match status" value="1"/>
</dbReference>
<accession>A0A4R1HL41</accession>
<dbReference type="RefSeq" id="WP_132430505.1">
    <property type="nucleotide sequence ID" value="NZ_SMFZ01000002.1"/>
</dbReference>
<dbReference type="InterPro" id="IPR050612">
    <property type="entry name" value="Prok_Mopterin_Oxidored"/>
</dbReference>
<keyword evidence="4" id="KW-0479">Metal-binding</keyword>
<dbReference type="Pfam" id="PF01568">
    <property type="entry name" value="Molydop_binding"/>
    <property type="match status" value="1"/>
</dbReference>
<evidence type="ECO:0000313" key="11">
    <source>
        <dbReference type="EMBL" id="TCK21801.1"/>
    </source>
</evidence>
<organism evidence="11 12">
    <name type="scientific">Pseudonocardia endophytica</name>
    <dbReference type="NCBI Taxonomy" id="401976"/>
    <lineage>
        <taxon>Bacteria</taxon>
        <taxon>Bacillati</taxon>
        <taxon>Actinomycetota</taxon>
        <taxon>Actinomycetes</taxon>
        <taxon>Pseudonocardiales</taxon>
        <taxon>Pseudonocardiaceae</taxon>
        <taxon>Pseudonocardia</taxon>
    </lineage>
</organism>
<dbReference type="Gene3D" id="2.40.40.20">
    <property type="match status" value="1"/>
</dbReference>
<comment type="cofactor">
    <cofactor evidence="1">
        <name>Mo-bis(molybdopterin guanine dinucleotide)</name>
        <dbReference type="ChEBI" id="CHEBI:60539"/>
    </cofactor>
</comment>
<evidence type="ECO:0000256" key="2">
    <source>
        <dbReference type="ARBA" id="ARBA00010312"/>
    </source>
</evidence>
<evidence type="ECO:0000259" key="8">
    <source>
        <dbReference type="Pfam" id="PF00384"/>
    </source>
</evidence>
<feature type="region of interest" description="Disordered" evidence="7">
    <location>
        <begin position="704"/>
        <end position="730"/>
    </location>
</feature>
<evidence type="ECO:0000313" key="12">
    <source>
        <dbReference type="Proteomes" id="UP000295560"/>
    </source>
</evidence>
<keyword evidence="5" id="KW-0574">Periplasm</keyword>
<dbReference type="AlphaFoldDB" id="A0A4R1HL41"/>
<feature type="compositionally biased region" description="Polar residues" evidence="7">
    <location>
        <begin position="713"/>
        <end position="730"/>
    </location>
</feature>
<comment type="similarity">
    <text evidence="2">Belongs to the prokaryotic molybdopterin-containing oxidoreductase family.</text>
</comment>
<dbReference type="Pfam" id="PF00384">
    <property type="entry name" value="Molybdopterin"/>
    <property type="match status" value="1"/>
</dbReference>
<dbReference type="GO" id="GO:0030288">
    <property type="term" value="C:outer membrane-bounded periplasmic space"/>
    <property type="evidence" value="ECO:0007669"/>
    <property type="project" value="TreeGrafter"/>
</dbReference>
<name>A0A4R1HL41_PSEEN</name>